<keyword evidence="1" id="KW-1133">Transmembrane helix</keyword>
<name>A0A2P2MQX9_RHIMU</name>
<evidence type="ECO:0000313" key="2">
    <source>
        <dbReference type="EMBL" id="MBX32628.1"/>
    </source>
</evidence>
<sequence>MLLHANNLSVFFSLSFLLALVLWLCIFVKRDVLVMPSRKASNSLIFFFIVFPVKQGNETVAIVLALAANFSARMGDGGLAS</sequence>
<proteinExistence type="predicted"/>
<keyword evidence="1" id="KW-0812">Transmembrane</keyword>
<protein>
    <submittedName>
        <fullName evidence="2">Uncharacterized protein</fullName>
    </submittedName>
</protein>
<evidence type="ECO:0000256" key="1">
    <source>
        <dbReference type="SAM" id="Phobius"/>
    </source>
</evidence>
<dbReference type="AlphaFoldDB" id="A0A2P2MQX9"/>
<reference evidence="2" key="1">
    <citation type="submission" date="2018-02" db="EMBL/GenBank/DDBJ databases">
        <title>Rhizophora mucronata_Transcriptome.</title>
        <authorList>
            <person name="Meera S.P."/>
            <person name="Sreeshan A."/>
            <person name="Augustine A."/>
        </authorList>
    </citation>
    <scope>NUCLEOTIDE SEQUENCE</scope>
    <source>
        <tissue evidence="2">Leaf</tissue>
    </source>
</reference>
<accession>A0A2P2MQX9</accession>
<feature type="transmembrane region" description="Helical" evidence="1">
    <location>
        <begin position="6"/>
        <end position="28"/>
    </location>
</feature>
<organism evidence="2">
    <name type="scientific">Rhizophora mucronata</name>
    <name type="common">Asiatic mangrove</name>
    <dbReference type="NCBI Taxonomy" id="61149"/>
    <lineage>
        <taxon>Eukaryota</taxon>
        <taxon>Viridiplantae</taxon>
        <taxon>Streptophyta</taxon>
        <taxon>Embryophyta</taxon>
        <taxon>Tracheophyta</taxon>
        <taxon>Spermatophyta</taxon>
        <taxon>Magnoliopsida</taxon>
        <taxon>eudicotyledons</taxon>
        <taxon>Gunneridae</taxon>
        <taxon>Pentapetalae</taxon>
        <taxon>rosids</taxon>
        <taxon>fabids</taxon>
        <taxon>Malpighiales</taxon>
        <taxon>Rhizophoraceae</taxon>
        <taxon>Rhizophora</taxon>
    </lineage>
</organism>
<dbReference type="EMBL" id="GGEC01052144">
    <property type="protein sequence ID" value="MBX32628.1"/>
    <property type="molecule type" value="Transcribed_RNA"/>
</dbReference>
<keyword evidence="1" id="KW-0472">Membrane</keyword>